<organism evidence="1 2">
    <name type="scientific">Vigna angularis var. angularis</name>
    <dbReference type="NCBI Taxonomy" id="157739"/>
    <lineage>
        <taxon>Eukaryota</taxon>
        <taxon>Viridiplantae</taxon>
        <taxon>Streptophyta</taxon>
        <taxon>Embryophyta</taxon>
        <taxon>Tracheophyta</taxon>
        <taxon>Spermatophyta</taxon>
        <taxon>Magnoliopsida</taxon>
        <taxon>eudicotyledons</taxon>
        <taxon>Gunneridae</taxon>
        <taxon>Pentapetalae</taxon>
        <taxon>rosids</taxon>
        <taxon>fabids</taxon>
        <taxon>Fabales</taxon>
        <taxon>Fabaceae</taxon>
        <taxon>Papilionoideae</taxon>
        <taxon>50 kb inversion clade</taxon>
        <taxon>NPAAA clade</taxon>
        <taxon>indigoferoid/millettioid clade</taxon>
        <taxon>Phaseoleae</taxon>
        <taxon>Vigna</taxon>
    </lineage>
</organism>
<dbReference type="EMBL" id="AP015037">
    <property type="protein sequence ID" value="BAT84656.1"/>
    <property type="molecule type" value="Genomic_DNA"/>
</dbReference>
<evidence type="ECO:0000313" key="2">
    <source>
        <dbReference type="Proteomes" id="UP000291084"/>
    </source>
</evidence>
<proteinExistence type="predicted"/>
<feature type="non-terminal residue" evidence="1">
    <location>
        <position position="1"/>
    </location>
</feature>
<reference evidence="1 2" key="1">
    <citation type="journal article" date="2015" name="Sci. Rep.">
        <title>The power of single molecule real-time sequencing technology in the de novo assembly of a eukaryotic genome.</title>
        <authorList>
            <person name="Sakai H."/>
            <person name="Naito K."/>
            <person name="Ogiso-Tanaka E."/>
            <person name="Takahashi Y."/>
            <person name="Iseki K."/>
            <person name="Muto C."/>
            <person name="Satou K."/>
            <person name="Teruya K."/>
            <person name="Shiroma A."/>
            <person name="Shimoji M."/>
            <person name="Hirano T."/>
            <person name="Itoh T."/>
            <person name="Kaga A."/>
            <person name="Tomooka N."/>
        </authorList>
    </citation>
    <scope>NUCLEOTIDE SEQUENCE [LARGE SCALE GENOMIC DNA]</scope>
    <source>
        <strain evidence="2">cv. Shumari</strain>
    </source>
</reference>
<accession>A0A0S3RVP2</accession>
<keyword evidence="2" id="KW-1185">Reference proteome</keyword>
<dbReference type="Proteomes" id="UP000291084">
    <property type="component" value="Chromosome 4"/>
</dbReference>
<sequence length="71" mass="7576">GLTGQPSVASGNPLEKIVRLGAPTPTFSLPQKRLSFTTKAAFHVLRSPTGLFMNTMLLPFTKARGLSFCVA</sequence>
<name>A0A0S3RVP2_PHAAN</name>
<evidence type="ECO:0000313" key="1">
    <source>
        <dbReference type="EMBL" id="BAT84656.1"/>
    </source>
</evidence>
<gene>
    <name evidence="1" type="primary">Vigan.04G208600</name>
    <name evidence="1" type="ORF">VIGAN_04208600</name>
</gene>
<protein>
    <submittedName>
        <fullName evidence="1">Uncharacterized protein</fullName>
    </submittedName>
</protein>
<dbReference type="AlphaFoldDB" id="A0A0S3RVP2"/>